<reference evidence="1" key="1">
    <citation type="submission" date="2019-08" db="EMBL/GenBank/DDBJ databases">
        <authorList>
            <person name="Kucharzyk K."/>
            <person name="Murdoch R.W."/>
            <person name="Higgins S."/>
            <person name="Loffler F."/>
        </authorList>
    </citation>
    <scope>NUCLEOTIDE SEQUENCE</scope>
</reference>
<organism evidence="1">
    <name type="scientific">bioreactor metagenome</name>
    <dbReference type="NCBI Taxonomy" id="1076179"/>
    <lineage>
        <taxon>unclassified sequences</taxon>
        <taxon>metagenomes</taxon>
        <taxon>ecological metagenomes</taxon>
    </lineage>
</organism>
<protein>
    <submittedName>
        <fullName evidence="1">Uncharacterized protein</fullName>
    </submittedName>
</protein>
<sequence>MSDKIVFVRNYNDLSTNKGFQFEFYCDRCGTGHRTPFKASVTGTITNVLDAAGSLFGGVFGQVADVGERVRSASWEKAHDQAFTEAIQDLKPDFYSVSAVYSLGLP</sequence>
<dbReference type="EMBL" id="VSSQ01000039">
    <property type="protein sequence ID" value="MPL67939.1"/>
    <property type="molecule type" value="Genomic_DNA"/>
</dbReference>
<name>A0A644TMQ1_9ZZZZ</name>
<proteinExistence type="predicted"/>
<dbReference type="AlphaFoldDB" id="A0A644TMQ1"/>
<comment type="caution">
    <text evidence="1">The sequence shown here is derived from an EMBL/GenBank/DDBJ whole genome shotgun (WGS) entry which is preliminary data.</text>
</comment>
<evidence type="ECO:0000313" key="1">
    <source>
        <dbReference type="EMBL" id="MPL67939.1"/>
    </source>
</evidence>
<accession>A0A644TMQ1</accession>
<gene>
    <name evidence="1" type="ORF">SDC9_13643</name>
</gene>